<gene>
    <name evidence="2" type="ORF">KIW84_042645</name>
</gene>
<sequence>MTSPRPHEETSSAGDTTTSQTADVGSSMASAISAMFVGPILTLCQPQTPTPITMGTFGQYIPNFIVLMHMTLGMLTEFIASMHNLGSNFAETSPSPFPRYQGLGPLATPFGRPPGFGLASQSVPTFTLRSVVVMRQQMDESNHEMGAGSSESYASSSIENPGPTRGNDRRYFPTRISGIRTYPKGGTKALCGYG</sequence>
<feature type="region of interest" description="Disordered" evidence="1">
    <location>
        <begin position="1"/>
        <end position="24"/>
    </location>
</feature>
<dbReference type="Gramene" id="Psat04G0264500-T1">
    <property type="protein sequence ID" value="KAI5418082.1"/>
    <property type="gene ID" value="KIW84_042645"/>
</dbReference>
<protein>
    <submittedName>
        <fullName evidence="2">Uncharacterized protein</fullName>
    </submittedName>
</protein>
<dbReference type="EMBL" id="JAMSHJ010000004">
    <property type="protein sequence ID" value="KAI5418082.1"/>
    <property type="molecule type" value="Genomic_DNA"/>
</dbReference>
<feature type="region of interest" description="Disordered" evidence="1">
    <location>
        <begin position="141"/>
        <end position="171"/>
    </location>
</feature>
<feature type="compositionally biased region" description="Basic and acidic residues" evidence="1">
    <location>
        <begin position="1"/>
        <end position="10"/>
    </location>
</feature>
<dbReference type="AlphaFoldDB" id="A0A9D4XD81"/>
<keyword evidence="3" id="KW-1185">Reference proteome</keyword>
<accession>A0A9D4XD81</accession>
<feature type="compositionally biased region" description="Low complexity" evidence="1">
    <location>
        <begin position="146"/>
        <end position="157"/>
    </location>
</feature>
<comment type="caution">
    <text evidence="2">The sequence shown here is derived from an EMBL/GenBank/DDBJ whole genome shotgun (WGS) entry which is preliminary data.</text>
</comment>
<dbReference type="Proteomes" id="UP001058974">
    <property type="component" value="Chromosome 4"/>
</dbReference>
<evidence type="ECO:0000313" key="3">
    <source>
        <dbReference type="Proteomes" id="UP001058974"/>
    </source>
</evidence>
<feature type="compositionally biased region" description="Polar residues" evidence="1">
    <location>
        <begin position="11"/>
        <end position="24"/>
    </location>
</feature>
<proteinExistence type="predicted"/>
<evidence type="ECO:0000313" key="2">
    <source>
        <dbReference type="EMBL" id="KAI5418082.1"/>
    </source>
</evidence>
<evidence type="ECO:0000256" key="1">
    <source>
        <dbReference type="SAM" id="MobiDB-lite"/>
    </source>
</evidence>
<organism evidence="2 3">
    <name type="scientific">Pisum sativum</name>
    <name type="common">Garden pea</name>
    <name type="synonym">Lathyrus oleraceus</name>
    <dbReference type="NCBI Taxonomy" id="3888"/>
    <lineage>
        <taxon>Eukaryota</taxon>
        <taxon>Viridiplantae</taxon>
        <taxon>Streptophyta</taxon>
        <taxon>Embryophyta</taxon>
        <taxon>Tracheophyta</taxon>
        <taxon>Spermatophyta</taxon>
        <taxon>Magnoliopsida</taxon>
        <taxon>eudicotyledons</taxon>
        <taxon>Gunneridae</taxon>
        <taxon>Pentapetalae</taxon>
        <taxon>rosids</taxon>
        <taxon>fabids</taxon>
        <taxon>Fabales</taxon>
        <taxon>Fabaceae</taxon>
        <taxon>Papilionoideae</taxon>
        <taxon>50 kb inversion clade</taxon>
        <taxon>NPAAA clade</taxon>
        <taxon>Hologalegina</taxon>
        <taxon>IRL clade</taxon>
        <taxon>Fabeae</taxon>
        <taxon>Lathyrus</taxon>
    </lineage>
</organism>
<name>A0A9D4XD81_PEA</name>
<reference evidence="2 3" key="1">
    <citation type="journal article" date="2022" name="Nat. Genet.">
        <title>Improved pea reference genome and pan-genome highlight genomic features and evolutionary characteristics.</title>
        <authorList>
            <person name="Yang T."/>
            <person name="Liu R."/>
            <person name="Luo Y."/>
            <person name="Hu S."/>
            <person name="Wang D."/>
            <person name="Wang C."/>
            <person name="Pandey M.K."/>
            <person name="Ge S."/>
            <person name="Xu Q."/>
            <person name="Li N."/>
            <person name="Li G."/>
            <person name="Huang Y."/>
            <person name="Saxena R.K."/>
            <person name="Ji Y."/>
            <person name="Li M."/>
            <person name="Yan X."/>
            <person name="He Y."/>
            <person name="Liu Y."/>
            <person name="Wang X."/>
            <person name="Xiang C."/>
            <person name="Varshney R.K."/>
            <person name="Ding H."/>
            <person name="Gao S."/>
            <person name="Zong X."/>
        </authorList>
    </citation>
    <scope>NUCLEOTIDE SEQUENCE [LARGE SCALE GENOMIC DNA]</scope>
    <source>
        <strain evidence="2 3">cv. Zhongwan 6</strain>
    </source>
</reference>